<feature type="region of interest" description="Disordered" evidence="1">
    <location>
        <begin position="22"/>
        <end position="50"/>
    </location>
</feature>
<organism evidence="2 3">
    <name type="scientific">Cricetulus griseus</name>
    <name type="common">Chinese hamster</name>
    <name type="synonym">Cricetulus barabensis griseus</name>
    <dbReference type="NCBI Taxonomy" id="10029"/>
    <lineage>
        <taxon>Eukaryota</taxon>
        <taxon>Metazoa</taxon>
        <taxon>Chordata</taxon>
        <taxon>Craniata</taxon>
        <taxon>Vertebrata</taxon>
        <taxon>Euteleostomi</taxon>
        <taxon>Mammalia</taxon>
        <taxon>Eutheria</taxon>
        <taxon>Euarchontoglires</taxon>
        <taxon>Glires</taxon>
        <taxon>Rodentia</taxon>
        <taxon>Myomorpha</taxon>
        <taxon>Muroidea</taxon>
        <taxon>Cricetidae</taxon>
        <taxon>Cricetinae</taxon>
        <taxon>Cricetulus</taxon>
    </lineage>
</organism>
<dbReference type="Proteomes" id="UP000001075">
    <property type="component" value="Unassembled WGS sequence"/>
</dbReference>
<sequence>MGWEEIHHLDGDISGNGMTELVFQSHRKLQPIGQHQRGRPQDVEPEEDAFEEQLHPHVHSDRTSVHQVFNVSSVEQPIHSSHTERILTKMQKNDTKEWIPNLEGSASSPLTSD</sequence>
<feature type="compositionally biased region" description="Polar residues" evidence="1">
    <location>
        <begin position="104"/>
        <end position="113"/>
    </location>
</feature>
<name>G3I2Y3_CRIGR</name>
<gene>
    <name evidence="2" type="ORF">I79_017781</name>
</gene>
<reference evidence="3" key="1">
    <citation type="journal article" date="2011" name="Nat. Biotechnol.">
        <title>The genomic sequence of the Chinese hamster ovary (CHO)-K1 cell line.</title>
        <authorList>
            <person name="Xu X."/>
            <person name="Nagarajan H."/>
            <person name="Lewis N.E."/>
            <person name="Pan S."/>
            <person name="Cai Z."/>
            <person name="Liu X."/>
            <person name="Chen W."/>
            <person name="Xie M."/>
            <person name="Wang W."/>
            <person name="Hammond S."/>
            <person name="Andersen M.R."/>
            <person name="Neff N."/>
            <person name="Passarelli B."/>
            <person name="Koh W."/>
            <person name="Fan H.C."/>
            <person name="Wang J."/>
            <person name="Gui Y."/>
            <person name="Lee K.H."/>
            <person name="Betenbaugh M.J."/>
            <person name="Quake S.R."/>
            <person name="Famili I."/>
            <person name="Palsson B.O."/>
            <person name="Wang J."/>
        </authorList>
    </citation>
    <scope>NUCLEOTIDE SEQUENCE [LARGE SCALE GENOMIC DNA]</scope>
    <source>
        <strain evidence="3">CHO K1 cell line</strain>
    </source>
</reference>
<evidence type="ECO:0000313" key="3">
    <source>
        <dbReference type="Proteomes" id="UP000001075"/>
    </source>
</evidence>
<evidence type="ECO:0000256" key="1">
    <source>
        <dbReference type="SAM" id="MobiDB-lite"/>
    </source>
</evidence>
<dbReference type="AlphaFoldDB" id="G3I2Y3"/>
<protein>
    <submittedName>
        <fullName evidence="2">Uncharacterized protein</fullName>
    </submittedName>
</protein>
<dbReference type="EMBL" id="JH001152">
    <property type="protein sequence ID" value="EGW12787.1"/>
    <property type="molecule type" value="Genomic_DNA"/>
</dbReference>
<feature type="region of interest" description="Disordered" evidence="1">
    <location>
        <begin position="90"/>
        <end position="113"/>
    </location>
</feature>
<evidence type="ECO:0000313" key="2">
    <source>
        <dbReference type="EMBL" id="EGW12787.1"/>
    </source>
</evidence>
<proteinExistence type="predicted"/>
<dbReference type="InParanoid" id="G3I2Y3"/>
<accession>G3I2Y3</accession>